<evidence type="ECO:0000313" key="1">
    <source>
        <dbReference type="EMBL" id="KAJ1212916.1"/>
    </source>
</evidence>
<name>A0AAV7WIW9_PLEWA</name>
<dbReference type="AlphaFoldDB" id="A0AAV7WIW9"/>
<proteinExistence type="predicted"/>
<dbReference type="Proteomes" id="UP001066276">
    <property type="component" value="Chromosome 1_1"/>
</dbReference>
<protein>
    <submittedName>
        <fullName evidence="1">Uncharacterized protein</fullName>
    </submittedName>
</protein>
<accession>A0AAV7WIW9</accession>
<evidence type="ECO:0000313" key="2">
    <source>
        <dbReference type="Proteomes" id="UP001066276"/>
    </source>
</evidence>
<reference evidence="1" key="1">
    <citation type="journal article" date="2022" name="bioRxiv">
        <title>Sequencing and chromosome-scale assembly of the giantPleurodeles waltlgenome.</title>
        <authorList>
            <person name="Brown T."/>
            <person name="Elewa A."/>
            <person name="Iarovenko S."/>
            <person name="Subramanian E."/>
            <person name="Araus A.J."/>
            <person name="Petzold A."/>
            <person name="Susuki M."/>
            <person name="Suzuki K.-i.T."/>
            <person name="Hayashi T."/>
            <person name="Toyoda A."/>
            <person name="Oliveira C."/>
            <person name="Osipova E."/>
            <person name="Leigh N.D."/>
            <person name="Simon A."/>
            <person name="Yun M.H."/>
        </authorList>
    </citation>
    <scope>NUCLEOTIDE SEQUENCE</scope>
    <source>
        <strain evidence="1">20211129_DDA</strain>
        <tissue evidence="1">Liver</tissue>
    </source>
</reference>
<dbReference type="EMBL" id="JANPWB010000001">
    <property type="protein sequence ID" value="KAJ1212916.1"/>
    <property type="molecule type" value="Genomic_DNA"/>
</dbReference>
<gene>
    <name evidence="1" type="ORF">NDU88_000559</name>
</gene>
<sequence length="164" mass="18114">MLSKANSAIQVAEKAVNEAILTLYTQKDAVNIYASHYQSYRNAISATEQTIAANAIEIQAIHSDLSWERSLRQKLMNFLIPFLSTLAGKTSAATVLLEFSGTLDALQPVLDDIVVTLRPLIVNSSNYQLLISATLPTIIDNLEEANRRVKETEASKISVFQDFI</sequence>
<keyword evidence="2" id="KW-1185">Reference proteome</keyword>
<comment type="caution">
    <text evidence="1">The sequence shown here is derived from an EMBL/GenBank/DDBJ whole genome shotgun (WGS) entry which is preliminary data.</text>
</comment>
<organism evidence="1 2">
    <name type="scientific">Pleurodeles waltl</name>
    <name type="common">Iberian ribbed newt</name>
    <dbReference type="NCBI Taxonomy" id="8319"/>
    <lineage>
        <taxon>Eukaryota</taxon>
        <taxon>Metazoa</taxon>
        <taxon>Chordata</taxon>
        <taxon>Craniata</taxon>
        <taxon>Vertebrata</taxon>
        <taxon>Euteleostomi</taxon>
        <taxon>Amphibia</taxon>
        <taxon>Batrachia</taxon>
        <taxon>Caudata</taxon>
        <taxon>Salamandroidea</taxon>
        <taxon>Salamandridae</taxon>
        <taxon>Pleurodelinae</taxon>
        <taxon>Pleurodeles</taxon>
    </lineage>
</organism>